<dbReference type="Gramene" id="ONK66301">
    <property type="protein sequence ID" value="ONK66301"/>
    <property type="gene ID" value="A4U43_C06F6280"/>
</dbReference>
<feature type="region of interest" description="Disordered" evidence="1">
    <location>
        <begin position="31"/>
        <end position="69"/>
    </location>
</feature>
<name>A0A5P1EP21_ASPOF</name>
<evidence type="ECO:0000313" key="2">
    <source>
        <dbReference type="EMBL" id="ONK66301.1"/>
    </source>
</evidence>
<gene>
    <name evidence="2" type="ORF">A4U43_C06F6280</name>
</gene>
<sequence length="152" mass="16230">MPALRLVPHEVLLLQQLQPVPAPLLLPRPAAATGPRAAPPQRPVGGGCRKNKRASSARQEARTLSGRQFNVQAPVPTDLQLSSLFTGSCDFGGSLGFPMDYSMMPYEAQEDVKPGSRMLSLEWPEQAGYCLDSSYGFGIWAAGMIGPSSAAM</sequence>
<reference evidence="3" key="1">
    <citation type="journal article" date="2017" name="Nat. Commun.">
        <title>The asparagus genome sheds light on the origin and evolution of a young Y chromosome.</title>
        <authorList>
            <person name="Harkess A."/>
            <person name="Zhou J."/>
            <person name="Xu C."/>
            <person name="Bowers J.E."/>
            <person name="Van der Hulst R."/>
            <person name="Ayyampalayam S."/>
            <person name="Mercati F."/>
            <person name="Riccardi P."/>
            <person name="McKain M.R."/>
            <person name="Kakrana A."/>
            <person name="Tang H."/>
            <person name="Ray J."/>
            <person name="Groenendijk J."/>
            <person name="Arikit S."/>
            <person name="Mathioni S.M."/>
            <person name="Nakano M."/>
            <person name="Shan H."/>
            <person name="Telgmann-Rauber A."/>
            <person name="Kanno A."/>
            <person name="Yue Z."/>
            <person name="Chen H."/>
            <person name="Li W."/>
            <person name="Chen Y."/>
            <person name="Xu X."/>
            <person name="Zhang Y."/>
            <person name="Luo S."/>
            <person name="Chen H."/>
            <person name="Gao J."/>
            <person name="Mao Z."/>
            <person name="Pires J.C."/>
            <person name="Luo M."/>
            <person name="Kudrna D."/>
            <person name="Wing R.A."/>
            <person name="Meyers B.C."/>
            <person name="Yi K."/>
            <person name="Kong H."/>
            <person name="Lavrijsen P."/>
            <person name="Sunseri F."/>
            <person name="Falavigna A."/>
            <person name="Ye Y."/>
            <person name="Leebens-Mack J.H."/>
            <person name="Chen G."/>
        </authorList>
    </citation>
    <scope>NUCLEOTIDE SEQUENCE [LARGE SCALE GENOMIC DNA]</scope>
    <source>
        <strain evidence="3">cv. DH0086</strain>
    </source>
</reference>
<dbReference type="Proteomes" id="UP000243459">
    <property type="component" value="Chromosome 6"/>
</dbReference>
<keyword evidence="3" id="KW-1185">Reference proteome</keyword>
<dbReference type="EMBL" id="CM007386">
    <property type="protein sequence ID" value="ONK66301.1"/>
    <property type="molecule type" value="Genomic_DNA"/>
</dbReference>
<protein>
    <recommendedName>
        <fullName evidence="4">Dof-type domain-containing protein</fullName>
    </recommendedName>
</protein>
<organism evidence="2 3">
    <name type="scientific">Asparagus officinalis</name>
    <name type="common">Garden asparagus</name>
    <dbReference type="NCBI Taxonomy" id="4686"/>
    <lineage>
        <taxon>Eukaryota</taxon>
        <taxon>Viridiplantae</taxon>
        <taxon>Streptophyta</taxon>
        <taxon>Embryophyta</taxon>
        <taxon>Tracheophyta</taxon>
        <taxon>Spermatophyta</taxon>
        <taxon>Magnoliopsida</taxon>
        <taxon>Liliopsida</taxon>
        <taxon>Asparagales</taxon>
        <taxon>Asparagaceae</taxon>
        <taxon>Asparagoideae</taxon>
        <taxon>Asparagus</taxon>
    </lineage>
</organism>
<evidence type="ECO:0008006" key="4">
    <source>
        <dbReference type="Google" id="ProtNLM"/>
    </source>
</evidence>
<dbReference type="AlphaFoldDB" id="A0A5P1EP21"/>
<proteinExistence type="predicted"/>
<evidence type="ECO:0000313" key="3">
    <source>
        <dbReference type="Proteomes" id="UP000243459"/>
    </source>
</evidence>
<evidence type="ECO:0000256" key="1">
    <source>
        <dbReference type="SAM" id="MobiDB-lite"/>
    </source>
</evidence>
<accession>A0A5P1EP21</accession>